<evidence type="ECO:0000256" key="3">
    <source>
        <dbReference type="ARBA" id="ARBA00022692"/>
    </source>
</evidence>
<evidence type="ECO:0000256" key="1">
    <source>
        <dbReference type="ARBA" id="ARBA00004606"/>
    </source>
</evidence>
<dbReference type="GO" id="GO:0005794">
    <property type="term" value="C:Golgi apparatus"/>
    <property type="evidence" value="ECO:0007669"/>
    <property type="project" value="TreeGrafter"/>
</dbReference>
<evidence type="ECO:0000256" key="8">
    <source>
        <dbReference type="ARBA" id="ARBA00023180"/>
    </source>
</evidence>
<keyword evidence="8" id="KW-0325">Glycoprotein</keyword>
<feature type="transmembrane region" description="Helical" evidence="9">
    <location>
        <begin position="68"/>
        <end position="89"/>
    </location>
</feature>
<evidence type="ECO:0000256" key="6">
    <source>
        <dbReference type="ARBA" id="ARBA00023136"/>
    </source>
</evidence>
<feature type="domain" description="BRICHOS" evidence="10">
    <location>
        <begin position="187"/>
        <end position="282"/>
    </location>
</feature>
<keyword evidence="9" id="KW-1003">Cell membrane</keyword>
<organism evidence="11">
    <name type="scientific">Clastoptera arizonana</name>
    <name type="common">Arizona spittle bug</name>
    <dbReference type="NCBI Taxonomy" id="38151"/>
    <lineage>
        <taxon>Eukaryota</taxon>
        <taxon>Metazoa</taxon>
        <taxon>Ecdysozoa</taxon>
        <taxon>Arthropoda</taxon>
        <taxon>Hexapoda</taxon>
        <taxon>Insecta</taxon>
        <taxon>Pterygota</taxon>
        <taxon>Neoptera</taxon>
        <taxon>Paraneoptera</taxon>
        <taxon>Hemiptera</taxon>
        <taxon>Auchenorrhyncha</taxon>
        <taxon>Cercopoidea</taxon>
        <taxon>Clastopteridae</taxon>
        <taxon>Clastoptera</taxon>
    </lineage>
</organism>
<evidence type="ECO:0000256" key="7">
    <source>
        <dbReference type="ARBA" id="ARBA00023157"/>
    </source>
</evidence>
<dbReference type="GO" id="GO:0001540">
    <property type="term" value="F:amyloid-beta binding"/>
    <property type="evidence" value="ECO:0007669"/>
    <property type="project" value="TreeGrafter"/>
</dbReference>
<keyword evidence="3 9" id="KW-0812">Transmembrane</keyword>
<protein>
    <recommendedName>
        <fullName evidence="9">Integral membrane protein 2</fullName>
    </recommendedName>
</protein>
<dbReference type="AlphaFoldDB" id="A0A1B6C639"/>
<keyword evidence="7" id="KW-1015">Disulfide bond</keyword>
<evidence type="ECO:0000313" key="11">
    <source>
        <dbReference type="EMBL" id="JAS08715.1"/>
    </source>
</evidence>
<comment type="subcellular location">
    <subcellularLocation>
        <location evidence="1 9">Membrane</location>
        <topology evidence="1 9">Single-pass type II membrane protein</topology>
    </subcellularLocation>
</comment>
<dbReference type="PROSITE" id="PS50869">
    <property type="entry name" value="BRICHOS"/>
    <property type="match status" value="1"/>
</dbReference>
<dbReference type="GO" id="GO:0042985">
    <property type="term" value="P:negative regulation of amyloid precursor protein biosynthetic process"/>
    <property type="evidence" value="ECO:0007669"/>
    <property type="project" value="TreeGrafter"/>
</dbReference>
<evidence type="ECO:0000259" key="10">
    <source>
        <dbReference type="PROSITE" id="PS50869"/>
    </source>
</evidence>
<evidence type="ECO:0000256" key="2">
    <source>
        <dbReference type="ARBA" id="ARBA00006794"/>
    </source>
</evidence>
<reference evidence="11" key="1">
    <citation type="submission" date="2015-12" db="EMBL/GenBank/DDBJ databases">
        <title>De novo transcriptome assembly of four potential Pierce s Disease insect vectors from Arizona vineyards.</title>
        <authorList>
            <person name="Tassone E.E."/>
        </authorList>
    </citation>
    <scope>NUCLEOTIDE SEQUENCE</scope>
</reference>
<keyword evidence="4 9" id="KW-0735">Signal-anchor</keyword>
<dbReference type="InterPro" id="IPR007084">
    <property type="entry name" value="BRICHOS_dom"/>
</dbReference>
<evidence type="ECO:0000256" key="4">
    <source>
        <dbReference type="ARBA" id="ARBA00022968"/>
    </source>
</evidence>
<keyword evidence="5 9" id="KW-1133">Transmembrane helix</keyword>
<dbReference type="GO" id="GO:0005886">
    <property type="term" value="C:plasma membrane"/>
    <property type="evidence" value="ECO:0007669"/>
    <property type="project" value="UniProtKB-UniRule"/>
</dbReference>
<dbReference type="InterPro" id="IPR040145">
    <property type="entry name" value="ITM2"/>
</dbReference>
<gene>
    <name evidence="11" type="ORF">g.1788</name>
</gene>
<accession>A0A1B6C639</accession>
<dbReference type="SMART" id="SM01039">
    <property type="entry name" value="BRICHOS"/>
    <property type="match status" value="1"/>
</dbReference>
<evidence type="ECO:0000256" key="9">
    <source>
        <dbReference type="RuleBase" id="RU367061"/>
    </source>
</evidence>
<dbReference type="Pfam" id="PF04089">
    <property type="entry name" value="BRICHOS"/>
    <property type="match status" value="1"/>
</dbReference>
<keyword evidence="6 9" id="KW-0472">Membrane</keyword>
<dbReference type="PANTHER" id="PTHR10962:SF1">
    <property type="entry name" value="INTEGRAL MEMBRANE PROTEIN 2"/>
    <property type="match status" value="1"/>
</dbReference>
<sequence length="326" mass="37184">MTVITKPISEKKTDKLEEPLVSAEVLPAKDLEEGSGEKFAGAPPLPLPNYLAPWNPPRAARRSSISTLCLLSLALFVMSVGIITGLFVYRQFARPGGMHYSFRGSCQIPFNDRLINDRSGNFDKDSESKFAVNELFKELFMLNDLPDTLKEMTNGDPEENEKMLKKYLQEDVEIGGDDVEKIYVPDLYGSDRNKFIHDFNMNLTAIVDISRHYCFIMPLNRSQTLPPDDFADLIGKMWKGYYDLNYDLIRETMRVVFPAVEDRKNLGIYIQQECEEYPIYRLEKLVSGVVKRSITGEPAQFVQFAGKTSVLSIVNMDELKAYEKNQ</sequence>
<dbReference type="PANTHER" id="PTHR10962">
    <property type="entry name" value="INTEGRAL TRANSMEMBRANE PROTEIN 2"/>
    <property type="match status" value="1"/>
</dbReference>
<name>A0A1B6C639_9HEMI</name>
<evidence type="ECO:0000256" key="5">
    <source>
        <dbReference type="ARBA" id="ARBA00022989"/>
    </source>
</evidence>
<comment type="similarity">
    <text evidence="2 9">Belongs to the ITM2 family.</text>
</comment>
<dbReference type="EMBL" id="GEDC01028583">
    <property type="protein sequence ID" value="JAS08715.1"/>
    <property type="molecule type" value="Transcribed_RNA"/>
</dbReference>
<proteinExistence type="inferred from homology"/>
<dbReference type="GO" id="GO:0070062">
    <property type="term" value="C:extracellular exosome"/>
    <property type="evidence" value="ECO:0007669"/>
    <property type="project" value="TreeGrafter"/>
</dbReference>